<gene>
    <name evidence="2" type="ORF">K435DRAFT_891202</name>
</gene>
<keyword evidence="3" id="KW-1185">Reference proteome</keyword>
<keyword evidence="1" id="KW-0812">Transmembrane</keyword>
<feature type="transmembrane region" description="Helical" evidence="1">
    <location>
        <begin position="105"/>
        <end position="124"/>
    </location>
</feature>
<name>A0A4S8M3W7_DENBC</name>
<organism evidence="2 3">
    <name type="scientific">Dendrothele bispora (strain CBS 962.96)</name>
    <dbReference type="NCBI Taxonomy" id="1314807"/>
    <lineage>
        <taxon>Eukaryota</taxon>
        <taxon>Fungi</taxon>
        <taxon>Dikarya</taxon>
        <taxon>Basidiomycota</taxon>
        <taxon>Agaricomycotina</taxon>
        <taxon>Agaricomycetes</taxon>
        <taxon>Agaricomycetidae</taxon>
        <taxon>Agaricales</taxon>
        <taxon>Agaricales incertae sedis</taxon>
        <taxon>Dendrothele</taxon>
    </lineage>
</organism>
<evidence type="ECO:0000313" key="3">
    <source>
        <dbReference type="Proteomes" id="UP000297245"/>
    </source>
</evidence>
<protein>
    <submittedName>
        <fullName evidence="2">Uncharacterized protein</fullName>
    </submittedName>
</protein>
<sequence>MSQALPLQVSENISSVPQTFAEIYGTALITSWTLSALYGISALQTYMYFFKYPSDNLYLKFYIDAHGQSELMLEGYWSLYAGHLLGVQISYVFLYKLANGIWRTIFASIFILLSCYELGIAFYFDIKVFQLWEILEVQKIVKTVITPMMVPRVAVDLLICGYLSIILHESRAEMPSMVTMGITIAIITSPDNVVMMTVDNLLGEIEGNVIISSNIPMSSMKLILVPEV</sequence>
<evidence type="ECO:0000256" key="1">
    <source>
        <dbReference type="SAM" id="Phobius"/>
    </source>
</evidence>
<proteinExistence type="predicted"/>
<dbReference type="AlphaFoldDB" id="A0A4S8M3W7"/>
<feature type="transmembrane region" description="Helical" evidence="1">
    <location>
        <begin position="144"/>
        <end position="167"/>
    </location>
</feature>
<feature type="transmembrane region" description="Helical" evidence="1">
    <location>
        <begin position="77"/>
        <end position="98"/>
    </location>
</feature>
<accession>A0A4S8M3W7</accession>
<dbReference type="EMBL" id="ML179168">
    <property type="protein sequence ID" value="THU96837.1"/>
    <property type="molecule type" value="Genomic_DNA"/>
</dbReference>
<reference evidence="2 3" key="1">
    <citation type="journal article" date="2019" name="Nat. Ecol. Evol.">
        <title>Megaphylogeny resolves global patterns of mushroom evolution.</title>
        <authorList>
            <person name="Varga T."/>
            <person name="Krizsan K."/>
            <person name="Foldi C."/>
            <person name="Dima B."/>
            <person name="Sanchez-Garcia M."/>
            <person name="Sanchez-Ramirez S."/>
            <person name="Szollosi G.J."/>
            <person name="Szarkandi J.G."/>
            <person name="Papp V."/>
            <person name="Albert L."/>
            <person name="Andreopoulos W."/>
            <person name="Angelini C."/>
            <person name="Antonin V."/>
            <person name="Barry K.W."/>
            <person name="Bougher N.L."/>
            <person name="Buchanan P."/>
            <person name="Buyck B."/>
            <person name="Bense V."/>
            <person name="Catcheside P."/>
            <person name="Chovatia M."/>
            <person name="Cooper J."/>
            <person name="Damon W."/>
            <person name="Desjardin D."/>
            <person name="Finy P."/>
            <person name="Geml J."/>
            <person name="Haridas S."/>
            <person name="Hughes K."/>
            <person name="Justo A."/>
            <person name="Karasinski D."/>
            <person name="Kautmanova I."/>
            <person name="Kiss B."/>
            <person name="Kocsube S."/>
            <person name="Kotiranta H."/>
            <person name="LaButti K.M."/>
            <person name="Lechner B.E."/>
            <person name="Liimatainen K."/>
            <person name="Lipzen A."/>
            <person name="Lukacs Z."/>
            <person name="Mihaltcheva S."/>
            <person name="Morgado L.N."/>
            <person name="Niskanen T."/>
            <person name="Noordeloos M.E."/>
            <person name="Ohm R.A."/>
            <person name="Ortiz-Santana B."/>
            <person name="Ovrebo C."/>
            <person name="Racz N."/>
            <person name="Riley R."/>
            <person name="Savchenko A."/>
            <person name="Shiryaev A."/>
            <person name="Soop K."/>
            <person name="Spirin V."/>
            <person name="Szebenyi C."/>
            <person name="Tomsovsky M."/>
            <person name="Tulloss R.E."/>
            <person name="Uehling J."/>
            <person name="Grigoriev I.V."/>
            <person name="Vagvolgyi C."/>
            <person name="Papp T."/>
            <person name="Martin F.M."/>
            <person name="Miettinen O."/>
            <person name="Hibbett D.S."/>
            <person name="Nagy L.G."/>
        </authorList>
    </citation>
    <scope>NUCLEOTIDE SEQUENCE [LARGE SCALE GENOMIC DNA]</scope>
    <source>
        <strain evidence="2 3">CBS 962.96</strain>
    </source>
</reference>
<evidence type="ECO:0000313" key="2">
    <source>
        <dbReference type="EMBL" id="THU96837.1"/>
    </source>
</evidence>
<keyword evidence="1" id="KW-0472">Membrane</keyword>
<keyword evidence="1" id="KW-1133">Transmembrane helix</keyword>
<feature type="transmembrane region" description="Helical" evidence="1">
    <location>
        <begin position="23"/>
        <end position="49"/>
    </location>
</feature>
<dbReference type="Proteomes" id="UP000297245">
    <property type="component" value="Unassembled WGS sequence"/>
</dbReference>